<dbReference type="Gene3D" id="3.40.640.10">
    <property type="entry name" value="Type I PLP-dependent aspartate aminotransferase-like (Major domain)"/>
    <property type="match status" value="1"/>
</dbReference>
<dbReference type="PANTHER" id="PTHR11999:SF165">
    <property type="entry name" value="DECARBOXYLASE, PUTATIVE (AFU_ORTHOLOGUE AFUA_2G04980)-RELATED"/>
    <property type="match status" value="1"/>
</dbReference>
<keyword evidence="3 5" id="KW-0663">Pyridoxal phosphate</keyword>
<comment type="cofactor">
    <cofactor evidence="1 5 6">
        <name>pyridoxal 5'-phosphate</name>
        <dbReference type="ChEBI" id="CHEBI:597326"/>
    </cofactor>
</comment>
<dbReference type="InterPro" id="IPR015421">
    <property type="entry name" value="PyrdxlP-dep_Trfase_major"/>
</dbReference>
<feature type="region of interest" description="Disordered" evidence="7">
    <location>
        <begin position="24"/>
        <end position="54"/>
    </location>
</feature>
<organism evidence="8 9">
    <name type="scientific">Thielaviopsis punctulata</name>
    <dbReference type="NCBI Taxonomy" id="72032"/>
    <lineage>
        <taxon>Eukaryota</taxon>
        <taxon>Fungi</taxon>
        <taxon>Dikarya</taxon>
        <taxon>Ascomycota</taxon>
        <taxon>Pezizomycotina</taxon>
        <taxon>Sordariomycetes</taxon>
        <taxon>Hypocreomycetidae</taxon>
        <taxon>Microascales</taxon>
        <taxon>Ceratocystidaceae</taxon>
        <taxon>Thielaviopsis</taxon>
    </lineage>
</organism>
<evidence type="ECO:0000313" key="8">
    <source>
        <dbReference type="EMBL" id="KKA29024.1"/>
    </source>
</evidence>
<evidence type="ECO:0000256" key="5">
    <source>
        <dbReference type="PIRSR" id="PIRSR602129-50"/>
    </source>
</evidence>
<evidence type="ECO:0000256" key="6">
    <source>
        <dbReference type="RuleBase" id="RU000382"/>
    </source>
</evidence>
<proteinExistence type="inferred from homology"/>
<dbReference type="Gene3D" id="3.90.1150.10">
    <property type="entry name" value="Aspartate Aminotransferase, domain 1"/>
    <property type="match status" value="1"/>
</dbReference>
<dbReference type="InterPro" id="IPR015422">
    <property type="entry name" value="PyrdxlP-dep_Trfase_small"/>
</dbReference>
<evidence type="ECO:0000313" key="9">
    <source>
        <dbReference type="Proteomes" id="UP000033483"/>
    </source>
</evidence>
<dbReference type="Proteomes" id="UP000033483">
    <property type="component" value="Unassembled WGS sequence"/>
</dbReference>
<evidence type="ECO:0008006" key="10">
    <source>
        <dbReference type="Google" id="ProtNLM"/>
    </source>
</evidence>
<evidence type="ECO:0000256" key="3">
    <source>
        <dbReference type="ARBA" id="ARBA00022898"/>
    </source>
</evidence>
<dbReference type="GO" id="GO:0005737">
    <property type="term" value="C:cytoplasm"/>
    <property type="evidence" value="ECO:0007669"/>
    <property type="project" value="TreeGrafter"/>
</dbReference>
<dbReference type="Pfam" id="PF00282">
    <property type="entry name" value="Pyridoxal_deC"/>
    <property type="match status" value="1"/>
</dbReference>
<dbReference type="OrthoDB" id="2161780at2759"/>
<dbReference type="InterPro" id="IPR015424">
    <property type="entry name" value="PyrdxlP-dep_Trfase"/>
</dbReference>
<keyword evidence="9" id="KW-1185">Reference proteome</keyword>
<feature type="modified residue" description="N6-(pyridoxal phosphate)lysine" evidence="5">
    <location>
        <position position="324"/>
    </location>
</feature>
<comment type="similarity">
    <text evidence="2 6">Belongs to the group II decarboxylase family.</text>
</comment>
<dbReference type="GO" id="GO:0016831">
    <property type="term" value="F:carboxy-lyase activity"/>
    <property type="evidence" value="ECO:0007669"/>
    <property type="project" value="TreeGrafter"/>
</dbReference>
<reference evidence="8 9" key="1">
    <citation type="submission" date="2015-03" db="EMBL/GenBank/DDBJ databases">
        <authorList>
            <person name="Radwan O."/>
            <person name="Al-Naeli F.A."/>
            <person name="Rendon G.A."/>
            <person name="Fields C."/>
        </authorList>
    </citation>
    <scope>NUCLEOTIDE SEQUENCE [LARGE SCALE GENOMIC DNA]</scope>
    <source>
        <strain evidence="8">CR-DP1</strain>
    </source>
</reference>
<dbReference type="PANTHER" id="PTHR11999">
    <property type="entry name" value="GROUP II PYRIDOXAL-5-PHOSPHATE DECARBOXYLASE"/>
    <property type="match status" value="1"/>
</dbReference>
<accession>A0A0F4ZEJ2</accession>
<comment type="caution">
    <text evidence="8">The sequence shown here is derived from an EMBL/GenBank/DDBJ whole genome shotgun (WGS) entry which is preliminary data.</text>
</comment>
<dbReference type="InterPro" id="IPR002129">
    <property type="entry name" value="PyrdxlP-dep_de-COase"/>
</dbReference>
<evidence type="ECO:0000256" key="2">
    <source>
        <dbReference type="ARBA" id="ARBA00009533"/>
    </source>
</evidence>
<dbReference type="EMBL" id="LAEV01001031">
    <property type="protein sequence ID" value="KKA29024.1"/>
    <property type="molecule type" value="Genomic_DNA"/>
</dbReference>
<evidence type="ECO:0000256" key="4">
    <source>
        <dbReference type="ARBA" id="ARBA00023239"/>
    </source>
</evidence>
<name>A0A0F4ZEJ2_9PEZI</name>
<feature type="compositionally biased region" description="Basic and acidic residues" evidence="7">
    <location>
        <begin position="38"/>
        <end position="51"/>
    </location>
</feature>
<gene>
    <name evidence="8" type="ORF">TD95_004049</name>
</gene>
<sequence>MSKINLEEEYALLRRAVEKHAIPLSPSSSAAASPHPANIDRARSSLPKPDDADYLSPLGATRTLQHIREDILPGLSGQAVSSRFFGFVTGGVHPVGEAADNIVAALDQNVSSYLPENSVAVDVEMAALDMLARVLRIDGPRWEGGIFTTGATASNVLGLACGRDAVIARRLQGETVAELGVLKACVRAGVSEMQVLTSGAHSSLAKAAAVVGLGWEAVQEVGVSDEMPWKLDIDEVERRLQRPGVASIISVSMGEVNTGFFATNGLEDMQRLRRLADEYGAWLHVDGAFGIFVRALTDSSAHASLKKATEGLELADSITADAHKVLNTPYDCGIFYCAHRSVMNQTFRNPNAAYLTVPPGQIPSPLDIGLENSRRFRALPVYAILRSLGQTGIAKTVDTMVAVTRALARGIAQMSEYEILPPGVMHDDEFTSVSFILMIRLRDDEKNKTLVEKINGSREMFVSGSQWAGKKAARIAVSSHMTQMEDVAPVLALLKGVAM</sequence>
<feature type="compositionally biased region" description="Low complexity" evidence="7">
    <location>
        <begin position="24"/>
        <end position="37"/>
    </location>
</feature>
<protein>
    <recommendedName>
        <fullName evidence="10">L-2,4-diaminobutyrate decarboxylase</fullName>
    </recommendedName>
</protein>
<dbReference type="SUPFAM" id="SSF53383">
    <property type="entry name" value="PLP-dependent transferases"/>
    <property type="match status" value="1"/>
</dbReference>
<dbReference type="AlphaFoldDB" id="A0A0F4ZEJ2"/>
<keyword evidence="4 6" id="KW-0456">Lyase</keyword>
<evidence type="ECO:0000256" key="7">
    <source>
        <dbReference type="SAM" id="MobiDB-lite"/>
    </source>
</evidence>
<dbReference type="GO" id="GO:0030170">
    <property type="term" value="F:pyridoxal phosphate binding"/>
    <property type="evidence" value="ECO:0007669"/>
    <property type="project" value="InterPro"/>
</dbReference>
<dbReference type="GO" id="GO:0019752">
    <property type="term" value="P:carboxylic acid metabolic process"/>
    <property type="evidence" value="ECO:0007669"/>
    <property type="project" value="InterPro"/>
</dbReference>
<dbReference type="InterPro" id="IPR010977">
    <property type="entry name" value="Aromatic_deC"/>
</dbReference>
<evidence type="ECO:0000256" key="1">
    <source>
        <dbReference type="ARBA" id="ARBA00001933"/>
    </source>
</evidence>